<evidence type="ECO:0000313" key="7">
    <source>
        <dbReference type="Proteomes" id="UP000183002"/>
    </source>
</evidence>
<dbReference type="NCBIfam" id="NF033233">
    <property type="entry name" value="twin_helix"/>
    <property type="match status" value="1"/>
</dbReference>
<accession>A0A1H8IW98</accession>
<dbReference type="RefSeq" id="WP_050519781.1">
    <property type="nucleotide sequence ID" value="NZ_FOCO01000022.1"/>
</dbReference>
<feature type="transmembrane region" description="Helical" evidence="4">
    <location>
        <begin position="47"/>
        <end position="63"/>
    </location>
</feature>
<dbReference type="EMBL" id="FOCO01000022">
    <property type="protein sequence ID" value="SEN73040.1"/>
    <property type="molecule type" value="Genomic_DNA"/>
</dbReference>
<evidence type="ECO:0000256" key="3">
    <source>
        <dbReference type="ARBA" id="ARBA00023136"/>
    </source>
</evidence>
<evidence type="ECO:0000259" key="5">
    <source>
        <dbReference type="PROSITE" id="PS51503"/>
    </source>
</evidence>
<feature type="domain" description="HIG1" evidence="5">
    <location>
        <begin position="1"/>
        <end position="68"/>
    </location>
</feature>
<protein>
    <submittedName>
        <fullName evidence="6">Hypoxia induced protein conserved region</fullName>
    </submittedName>
</protein>
<evidence type="ECO:0000256" key="4">
    <source>
        <dbReference type="SAM" id="Phobius"/>
    </source>
</evidence>
<reference evidence="6 7" key="1">
    <citation type="submission" date="2016-10" db="EMBL/GenBank/DDBJ databases">
        <authorList>
            <person name="de Groot N.N."/>
        </authorList>
    </citation>
    <scope>NUCLEOTIDE SEQUENCE [LARGE SCALE GENOMIC DNA]</scope>
    <source>
        <strain evidence="6 7">CGMCC 1.10836</strain>
    </source>
</reference>
<dbReference type="PROSITE" id="PS51503">
    <property type="entry name" value="HIG1"/>
    <property type="match status" value="1"/>
</dbReference>
<evidence type="ECO:0000256" key="1">
    <source>
        <dbReference type="ARBA" id="ARBA00022692"/>
    </source>
</evidence>
<proteinExistence type="predicted"/>
<dbReference type="AlphaFoldDB" id="A0A1H8IW98"/>
<dbReference type="Gene3D" id="6.10.140.1320">
    <property type="match status" value="1"/>
</dbReference>
<keyword evidence="7" id="KW-1185">Reference proteome</keyword>
<gene>
    <name evidence="6" type="ORF">SAMN05216227_102228</name>
</gene>
<dbReference type="Pfam" id="PF04588">
    <property type="entry name" value="HIG_1_N"/>
    <property type="match status" value="1"/>
</dbReference>
<keyword evidence="1 4" id="KW-0812">Transmembrane</keyword>
<evidence type="ECO:0000313" key="6">
    <source>
        <dbReference type="EMBL" id="SEN73040.1"/>
    </source>
</evidence>
<keyword evidence="3 4" id="KW-0472">Membrane</keyword>
<keyword evidence="2 4" id="KW-1133">Transmembrane helix</keyword>
<sequence>MLSDPLFIVAAIACLGVLVILVLGIGTFGKGGEGSAKRSNTLMRYRIYAQGVAVALILLYVFVSKMGA</sequence>
<name>A0A1H8IW98_9RHOB</name>
<organism evidence="6 7">
    <name type="scientific">Pseudorhodobacter antarcticus</name>
    <dbReference type="NCBI Taxonomy" id="1077947"/>
    <lineage>
        <taxon>Bacteria</taxon>
        <taxon>Pseudomonadati</taxon>
        <taxon>Pseudomonadota</taxon>
        <taxon>Alphaproteobacteria</taxon>
        <taxon>Rhodobacterales</taxon>
        <taxon>Paracoccaceae</taxon>
        <taxon>Pseudorhodobacter</taxon>
    </lineage>
</organism>
<feature type="transmembrane region" description="Helical" evidence="4">
    <location>
        <begin position="6"/>
        <end position="26"/>
    </location>
</feature>
<evidence type="ECO:0000256" key="2">
    <source>
        <dbReference type="ARBA" id="ARBA00022989"/>
    </source>
</evidence>
<dbReference type="STRING" id="1077947.SAMN05216227_102228"/>
<dbReference type="Proteomes" id="UP000183002">
    <property type="component" value="Unassembled WGS sequence"/>
</dbReference>
<dbReference type="OrthoDB" id="7284889at2"/>
<dbReference type="InterPro" id="IPR007667">
    <property type="entry name" value="Hypoxia_induced_domain"/>
</dbReference>